<evidence type="ECO:0000313" key="2">
    <source>
        <dbReference type="EMBL" id="ANZ40262.1"/>
    </source>
</evidence>
<keyword evidence="3" id="KW-1185">Reference proteome</keyword>
<dbReference type="Gene3D" id="1.10.490.10">
    <property type="entry name" value="Globins"/>
    <property type="match status" value="1"/>
</dbReference>
<gene>
    <name evidence="2" type="ORF">BBK82_33755</name>
</gene>
<dbReference type="KEGG" id="led:BBK82_33755"/>
<dbReference type="SUPFAM" id="SSF46458">
    <property type="entry name" value="Globin-like"/>
    <property type="match status" value="1"/>
</dbReference>
<accession>A0A1B2HRE7</accession>
<dbReference type="GO" id="GO:0020037">
    <property type="term" value="F:heme binding"/>
    <property type="evidence" value="ECO:0007669"/>
    <property type="project" value="InterPro"/>
</dbReference>
<dbReference type="RefSeq" id="WP_065918601.1">
    <property type="nucleotide sequence ID" value="NZ_CP016793.1"/>
</dbReference>
<organism evidence="2 3">
    <name type="scientific">Lentzea guizhouensis</name>
    <dbReference type="NCBI Taxonomy" id="1586287"/>
    <lineage>
        <taxon>Bacteria</taxon>
        <taxon>Bacillati</taxon>
        <taxon>Actinomycetota</taxon>
        <taxon>Actinomycetes</taxon>
        <taxon>Pseudonocardiales</taxon>
        <taxon>Pseudonocardiaceae</taxon>
        <taxon>Lentzea</taxon>
    </lineage>
</organism>
<dbReference type="EMBL" id="CP016793">
    <property type="protein sequence ID" value="ANZ40262.1"/>
    <property type="molecule type" value="Genomic_DNA"/>
</dbReference>
<dbReference type="InterPro" id="IPR012292">
    <property type="entry name" value="Globin/Proto"/>
</dbReference>
<dbReference type="CDD" id="cd12124">
    <property type="entry name" value="Pgbs"/>
    <property type="match status" value="1"/>
</dbReference>
<dbReference type="InterPro" id="IPR044398">
    <property type="entry name" value="Globin-sensor_dom"/>
</dbReference>
<dbReference type="GO" id="GO:0019825">
    <property type="term" value="F:oxygen binding"/>
    <property type="evidence" value="ECO:0007669"/>
    <property type="project" value="InterPro"/>
</dbReference>
<feature type="domain" description="Globin-sensor" evidence="1">
    <location>
        <begin position="24"/>
        <end position="191"/>
    </location>
</feature>
<sequence>MTSPEPVPGYTHDDPGLPPSPVTAADLELLLATVLFGPEDQAALRTAGEVLSGQIEQVLDVWYGFVGSHPHLVAYFSTSDGVPIADYLARVRARFARWIVDTCTRPYDERWLAYQQEIALRHTEPRKNQTDHADSVPHIPLRYLVAFIYPITATIRPFLAAGGHPEAEVDAMHQAWFKAVTLQVALWSQPYAGRAW</sequence>
<evidence type="ECO:0000313" key="3">
    <source>
        <dbReference type="Proteomes" id="UP000093053"/>
    </source>
</evidence>
<dbReference type="STRING" id="1586287.BBK82_33755"/>
<reference evidence="2 3" key="1">
    <citation type="submission" date="2016-07" db="EMBL/GenBank/DDBJ databases">
        <title>Complete genome sequence of the Lentzea guizhouensis DHS C013.</title>
        <authorList>
            <person name="Cao C."/>
        </authorList>
    </citation>
    <scope>NUCLEOTIDE SEQUENCE [LARGE SCALE GENOMIC DNA]</scope>
    <source>
        <strain evidence="2 3">DHS C013</strain>
    </source>
</reference>
<evidence type="ECO:0000259" key="1">
    <source>
        <dbReference type="Pfam" id="PF11563"/>
    </source>
</evidence>
<dbReference type="InterPro" id="IPR009050">
    <property type="entry name" value="Globin-like_sf"/>
</dbReference>
<name>A0A1B2HRE7_9PSEU</name>
<dbReference type="AlphaFoldDB" id="A0A1B2HRE7"/>
<dbReference type="OrthoDB" id="9780134at2"/>
<proteinExistence type="predicted"/>
<dbReference type="Pfam" id="PF11563">
    <property type="entry name" value="Protoglobin"/>
    <property type="match status" value="1"/>
</dbReference>
<dbReference type="InterPro" id="IPR012102">
    <property type="entry name" value="Protoglobin"/>
</dbReference>
<protein>
    <submittedName>
        <fullName evidence="2">Protogloblin ApPgb</fullName>
    </submittedName>
</protein>
<dbReference type="Proteomes" id="UP000093053">
    <property type="component" value="Chromosome"/>
</dbReference>